<dbReference type="InParanoid" id="A0A1Y2DDM1"/>
<gene>
    <name evidence="3" type="ORF">BCR38DRAFT_449934</name>
</gene>
<dbReference type="Proteomes" id="UP000193689">
    <property type="component" value="Unassembled WGS sequence"/>
</dbReference>
<feature type="compositionally biased region" description="Low complexity" evidence="1">
    <location>
        <begin position="42"/>
        <end position="55"/>
    </location>
</feature>
<evidence type="ECO:0000256" key="2">
    <source>
        <dbReference type="SAM" id="Phobius"/>
    </source>
</evidence>
<feature type="region of interest" description="Disordered" evidence="1">
    <location>
        <begin position="108"/>
        <end position="177"/>
    </location>
</feature>
<feature type="compositionally biased region" description="Basic and acidic residues" evidence="1">
    <location>
        <begin position="12"/>
        <end position="21"/>
    </location>
</feature>
<dbReference type="OrthoDB" id="4179406at2759"/>
<feature type="compositionally biased region" description="Basic and acidic residues" evidence="1">
    <location>
        <begin position="167"/>
        <end position="176"/>
    </location>
</feature>
<feature type="compositionally biased region" description="Polar residues" evidence="1">
    <location>
        <begin position="142"/>
        <end position="151"/>
    </location>
</feature>
<dbReference type="EMBL" id="MCFJ01000020">
    <property type="protein sequence ID" value="ORY57216.1"/>
    <property type="molecule type" value="Genomic_DNA"/>
</dbReference>
<sequence length="565" mass="63332">MARKQTRQTKMAVEDSWRMVEEGENDSFDTSIVQGPYEDDLIPSSGPSQLSSSQGYNTASQDSIHDFVNNADDDQVILRAPFHPSLVSTRHASVDKELTPVPEFFMPRVEVNSPPRSNRSSRKTIRPEMDESHVVRRRGFRQQANNPSPQKHQCRNGGRTGSDDLDGSARRHEPTLGERFSGSVPTFLFDIAAWCISVVGMALRYAKWPIAIMLAIYMTIGAGMIAKNMITESISASMSPLCRIPGASFLDLPFCPDMPAMPGAKNGTHPVEFDELMSVQAQFEKVLEDSAQGVSLPMEMKRAEASVRDLRTLVKFSDLPAREELVYEFDGYIDTVRTIATDLQRFNTHVGSVVDSVIAINRFTTRYIDSIALTREANDNVVSRWSNWIFSPFQPAVFDERMLLDMYVENTAQVSDKIGSLILEAQAALRLLDLAENHLQAINENVVRSGKVVKDEQHEVFWTLWTLVGANARRLHNLKAQLGLLRQVDKQRSTAVMQLVGLDRVSAPELLVDQANIPLSVHVETINAGIERLEGARMRIKAEENERIQQALKRARPDDDRLIDG</sequence>
<proteinExistence type="predicted"/>
<evidence type="ECO:0000313" key="4">
    <source>
        <dbReference type="Proteomes" id="UP000193689"/>
    </source>
</evidence>
<protein>
    <submittedName>
        <fullName evidence="3">Uncharacterized protein</fullName>
    </submittedName>
</protein>
<evidence type="ECO:0000256" key="1">
    <source>
        <dbReference type="SAM" id="MobiDB-lite"/>
    </source>
</evidence>
<dbReference type="GeneID" id="63777544"/>
<organism evidence="3 4">
    <name type="scientific">Pseudomassariella vexata</name>
    <dbReference type="NCBI Taxonomy" id="1141098"/>
    <lineage>
        <taxon>Eukaryota</taxon>
        <taxon>Fungi</taxon>
        <taxon>Dikarya</taxon>
        <taxon>Ascomycota</taxon>
        <taxon>Pezizomycotina</taxon>
        <taxon>Sordariomycetes</taxon>
        <taxon>Xylariomycetidae</taxon>
        <taxon>Amphisphaeriales</taxon>
        <taxon>Pseudomassariaceae</taxon>
        <taxon>Pseudomassariella</taxon>
    </lineage>
</organism>
<accession>A0A1Y2DDM1</accession>
<dbReference type="RefSeq" id="XP_040710568.1">
    <property type="nucleotide sequence ID" value="XM_040861332.1"/>
</dbReference>
<keyword evidence="4" id="KW-1185">Reference proteome</keyword>
<evidence type="ECO:0000313" key="3">
    <source>
        <dbReference type="EMBL" id="ORY57216.1"/>
    </source>
</evidence>
<keyword evidence="2" id="KW-0472">Membrane</keyword>
<comment type="caution">
    <text evidence="3">The sequence shown here is derived from an EMBL/GenBank/DDBJ whole genome shotgun (WGS) entry which is preliminary data.</text>
</comment>
<dbReference type="STRING" id="1141098.A0A1Y2DDM1"/>
<feature type="transmembrane region" description="Helical" evidence="2">
    <location>
        <begin position="208"/>
        <end position="226"/>
    </location>
</feature>
<keyword evidence="2" id="KW-1133">Transmembrane helix</keyword>
<name>A0A1Y2DDM1_9PEZI</name>
<dbReference type="AlphaFoldDB" id="A0A1Y2DDM1"/>
<feature type="compositionally biased region" description="Basic and acidic residues" evidence="1">
    <location>
        <begin position="125"/>
        <end position="134"/>
    </location>
</feature>
<reference evidence="3 4" key="1">
    <citation type="submission" date="2016-07" db="EMBL/GenBank/DDBJ databases">
        <title>Pervasive Adenine N6-methylation of Active Genes in Fungi.</title>
        <authorList>
            <consortium name="DOE Joint Genome Institute"/>
            <person name="Mondo S.J."/>
            <person name="Dannebaum R.O."/>
            <person name="Kuo R.C."/>
            <person name="Labutti K."/>
            <person name="Haridas S."/>
            <person name="Kuo A."/>
            <person name="Salamov A."/>
            <person name="Ahrendt S.R."/>
            <person name="Lipzen A."/>
            <person name="Sullivan W."/>
            <person name="Andreopoulos W.B."/>
            <person name="Clum A."/>
            <person name="Lindquist E."/>
            <person name="Daum C."/>
            <person name="Ramamoorthy G.K."/>
            <person name="Gryganskyi A."/>
            <person name="Culley D."/>
            <person name="Magnuson J.K."/>
            <person name="James T.Y."/>
            <person name="O'Malley M.A."/>
            <person name="Stajich J.E."/>
            <person name="Spatafora J.W."/>
            <person name="Visel A."/>
            <person name="Grigoriev I.V."/>
        </authorList>
    </citation>
    <scope>NUCLEOTIDE SEQUENCE [LARGE SCALE GENOMIC DNA]</scope>
    <source>
        <strain evidence="3 4">CBS 129021</strain>
    </source>
</reference>
<feature type="region of interest" description="Disordered" evidence="1">
    <location>
        <begin position="1"/>
        <end position="59"/>
    </location>
</feature>
<keyword evidence="2" id="KW-0812">Transmembrane</keyword>